<keyword evidence="1" id="KW-1133">Transmembrane helix</keyword>
<keyword evidence="3" id="KW-1185">Reference proteome</keyword>
<protein>
    <submittedName>
        <fullName evidence="2">Uncharacterized protein</fullName>
    </submittedName>
</protein>
<proteinExistence type="predicted"/>
<evidence type="ECO:0000313" key="3">
    <source>
        <dbReference type="Proteomes" id="UP000011513"/>
    </source>
</evidence>
<feature type="transmembrane region" description="Helical" evidence="1">
    <location>
        <begin position="16"/>
        <end position="38"/>
    </location>
</feature>
<name>M0CVN5_HALPD</name>
<dbReference type="RefSeq" id="WP_008389306.1">
    <property type="nucleotide sequence ID" value="NZ_AOIV01000041.1"/>
</dbReference>
<dbReference type="Proteomes" id="UP000011513">
    <property type="component" value="Unassembled WGS sequence"/>
</dbReference>
<sequence>MVDTDAPPWRAALGTFAGYGGILLLLFVVLFLLPYAVVSAL</sequence>
<organism evidence="2 3">
    <name type="scientific">Halogeometricum pallidum JCM 14848</name>
    <dbReference type="NCBI Taxonomy" id="1227487"/>
    <lineage>
        <taxon>Archaea</taxon>
        <taxon>Methanobacteriati</taxon>
        <taxon>Methanobacteriota</taxon>
        <taxon>Stenosarchaea group</taxon>
        <taxon>Halobacteria</taxon>
        <taxon>Halobacteriales</taxon>
        <taxon>Haloferacaceae</taxon>
        <taxon>Halogeometricum</taxon>
    </lineage>
</organism>
<accession>M0CVN5</accession>
<reference evidence="2 3" key="1">
    <citation type="journal article" date="2014" name="PLoS Genet.">
        <title>Phylogenetically driven sequencing of extremely halophilic archaea reveals strategies for static and dynamic osmo-response.</title>
        <authorList>
            <person name="Becker E.A."/>
            <person name="Seitzer P.M."/>
            <person name="Tritt A."/>
            <person name="Larsen D."/>
            <person name="Krusor M."/>
            <person name="Yao A.I."/>
            <person name="Wu D."/>
            <person name="Madern D."/>
            <person name="Eisen J.A."/>
            <person name="Darling A.E."/>
            <person name="Facciotti M.T."/>
        </authorList>
    </citation>
    <scope>NUCLEOTIDE SEQUENCE [LARGE SCALE GENOMIC DNA]</scope>
    <source>
        <strain evidence="2 3">JCM 14848</strain>
    </source>
</reference>
<evidence type="ECO:0000256" key="1">
    <source>
        <dbReference type="SAM" id="Phobius"/>
    </source>
</evidence>
<dbReference type="EMBL" id="AOIV01000041">
    <property type="protein sequence ID" value="ELZ27306.1"/>
    <property type="molecule type" value="Genomic_DNA"/>
</dbReference>
<evidence type="ECO:0000313" key="2">
    <source>
        <dbReference type="EMBL" id="ELZ27306.1"/>
    </source>
</evidence>
<gene>
    <name evidence="2" type="ORF">C474_18209</name>
</gene>
<comment type="caution">
    <text evidence="2">The sequence shown here is derived from an EMBL/GenBank/DDBJ whole genome shotgun (WGS) entry which is preliminary data.</text>
</comment>
<keyword evidence="1" id="KW-0472">Membrane</keyword>
<keyword evidence="1" id="KW-0812">Transmembrane</keyword>
<dbReference type="InParanoid" id="M0CVN5"/>
<dbReference type="AlphaFoldDB" id="M0CVN5"/>